<dbReference type="PANTHER" id="PTHR40469">
    <property type="entry name" value="SECRETED GLYCOSYL HYDROLASE"/>
    <property type="match status" value="1"/>
</dbReference>
<feature type="signal peptide" evidence="1">
    <location>
        <begin position="1"/>
        <end position="23"/>
    </location>
</feature>
<protein>
    <recommendedName>
        <fullName evidence="2">ThuA-like domain-containing protein</fullName>
    </recommendedName>
</protein>
<evidence type="ECO:0000259" key="2">
    <source>
        <dbReference type="Pfam" id="PF06283"/>
    </source>
</evidence>
<dbReference type="Proteomes" id="UP000004030">
    <property type="component" value="Unassembled WGS sequence"/>
</dbReference>
<dbReference type="KEGG" id="npn:JI59_20315"/>
<reference evidence="3 4" key="1">
    <citation type="journal article" date="2012" name="J. Bacteriol.">
        <title>Genome sequence of benzo(a)pyrene-degrading bacterium Novosphingobium pentaromativorans US6-1.</title>
        <authorList>
            <person name="Luo Y.R."/>
            <person name="Kang S.G."/>
            <person name="Kim S.J."/>
            <person name="Kim M.R."/>
            <person name="Li N."/>
            <person name="Lee J.H."/>
            <person name="Kwon K.K."/>
        </authorList>
    </citation>
    <scope>NUCLEOTIDE SEQUENCE [LARGE SCALE GENOMIC DNA]</scope>
    <source>
        <strain evidence="3 4">US6-1</strain>
    </source>
</reference>
<evidence type="ECO:0000313" key="4">
    <source>
        <dbReference type="Proteomes" id="UP000004030"/>
    </source>
</evidence>
<proteinExistence type="predicted"/>
<dbReference type="OrthoDB" id="109511at2"/>
<accession>G6EHC3</accession>
<dbReference type="InterPro" id="IPR029062">
    <property type="entry name" value="Class_I_gatase-like"/>
</dbReference>
<organism evidence="3 4">
    <name type="scientific">Novosphingobium pentaromativorans US6-1</name>
    <dbReference type="NCBI Taxonomy" id="1088721"/>
    <lineage>
        <taxon>Bacteria</taxon>
        <taxon>Pseudomonadati</taxon>
        <taxon>Pseudomonadota</taxon>
        <taxon>Alphaproteobacteria</taxon>
        <taxon>Sphingomonadales</taxon>
        <taxon>Sphingomonadaceae</taxon>
        <taxon>Novosphingobium</taxon>
    </lineage>
</organism>
<sequence length="385" mass="42174">MTAFKLRAALVPAIALLAFPAFAQNASEDSAMKASQPVTDCPLRDEAFSLDSPLIDILLSPRARAVAEQALGLSFENLPAQFAGTQAPSFAAILTIRTAASMLGKRDDASLTRAEEALHELPVTDADRMARCARYDNDPLDVALPVGPRRILLFEKINGFRDDPSVDAAHQALMRMAGQKGWAMVATDRGGAITPETLSQFDAVIWNNISGDVLTLSQRDALRSYVEGGGGFVAIHGSGGDPVYFWDWYADELLGARFQGHPMKPQYQDARIVTEAEDHPVAADLPREWVMSDEWYSFRNNPRDSGSKIIATLDESTYSPVGYGGQDLRMGDHPIVWTRNVGKGRMLYSAIGHRPETYDHPVYLTMLEDAVEWASSTRDSAEAVQ</sequence>
<dbReference type="InterPro" id="IPR029010">
    <property type="entry name" value="ThuA-like"/>
</dbReference>
<feature type="domain" description="ThuA-like" evidence="2">
    <location>
        <begin position="150"/>
        <end position="374"/>
    </location>
</feature>
<evidence type="ECO:0000313" key="3">
    <source>
        <dbReference type="EMBL" id="EHJ59412.1"/>
    </source>
</evidence>
<dbReference type="RefSeq" id="WP_007014652.1">
    <property type="nucleotide sequence ID" value="NZ_CP009292.1"/>
</dbReference>
<feature type="chain" id="PRO_5003488081" description="ThuA-like domain-containing protein" evidence="1">
    <location>
        <begin position="24"/>
        <end position="385"/>
    </location>
</feature>
<gene>
    <name evidence="3" type="ORF">NSU_3744</name>
</gene>
<comment type="caution">
    <text evidence="3">The sequence shown here is derived from an EMBL/GenBank/DDBJ whole genome shotgun (WGS) entry which is preliminary data.</text>
</comment>
<dbReference type="Pfam" id="PF06283">
    <property type="entry name" value="ThuA"/>
    <property type="match status" value="1"/>
</dbReference>
<dbReference type="PANTHER" id="PTHR40469:SF2">
    <property type="entry name" value="GALACTOSE-BINDING DOMAIN-LIKE SUPERFAMILY PROTEIN"/>
    <property type="match status" value="1"/>
</dbReference>
<dbReference type="AlphaFoldDB" id="G6EHC3"/>
<dbReference type="eggNOG" id="COG3828">
    <property type="taxonomic scope" value="Bacteria"/>
</dbReference>
<dbReference type="Gene3D" id="3.40.50.880">
    <property type="match status" value="1"/>
</dbReference>
<dbReference type="PATRIC" id="fig|1088721.3.peg.3690"/>
<keyword evidence="1" id="KW-0732">Signal</keyword>
<dbReference type="SUPFAM" id="SSF52317">
    <property type="entry name" value="Class I glutamine amidotransferase-like"/>
    <property type="match status" value="1"/>
</dbReference>
<name>G6EHC3_9SPHN</name>
<keyword evidence="4" id="KW-1185">Reference proteome</keyword>
<dbReference type="EMBL" id="AGFM01000058">
    <property type="protein sequence ID" value="EHJ59412.1"/>
    <property type="molecule type" value="Genomic_DNA"/>
</dbReference>
<evidence type="ECO:0000256" key="1">
    <source>
        <dbReference type="SAM" id="SignalP"/>
    </source>
</evidence>